<accession>A0A1U9NNS5</accession>
<dbReference type="EMBL" id="CP019791">
    <property type="protein sequence ID" value="AQT69447.1"/>
    <property type="molecule type" value="Genomic_DNA"/>
</dbReference>
<dbReference type="Pfam" id="PF11984">
    <property type="entry name" value="DUF3485"/>
    <property type="match status" value="1"/>
</dbReference>
<proteinExistence type="predicted"/>
<protein>
    <recommendedName>
        <fullName evidence="1">Methanolan biosynthesis EpsI domain-containing protein</fullName>
    </recommendedName>
</protein>
<reference evidence="3" key="1">
    <citation type="submission" date="2017-02" db="EMBL/GenBank/DDBJ databases">
        <title>Comparative genomics and description of representatives of a novel lineage of planctomycetes thriving in anoxic sediments.</title>
        <authorList>
            <person name="Spring S."/>
            <person name="Bunk B."/>
            <person name="Sproer C."/>
        </authorList>
    </citation>
    <scope>NUCLEOTIDE SEQUENCE [LARGE SCALE GENOMIC DNA]</scope>
    <source>
        <strain evidence="3">ST-NAGAB-D1</strain>
    </source>
</reference>
<dbReference type="InterPro" id="IPR014263">
    <property type="entry name" value="Methanolan_biosynth_EpsI"/>
</dbReference>
<dbReference type="AlphaFoldDB" id="A0A1U9NNS5"/>
<name>A0A1U9NNS5_9BACT</name>
<feature type="domain" description="Methanolan biosynthesis EpsI" evidence="1">
    <location>
        <begin position="31"/>
        <end position="199"/>
    </location>
</feature>
<evidence type="ECO:0000313" key="2">
    <source>
        <dbReference type="EMBL" id="AQT69447.1"/>
    </source>
</evidence>
<evidence type="ECO:0000259" key="1">
    <source>
        <dbReference type="Pfam" id="PF11984"/>
    </source>
</evidence>
<organism evidence="2 3">
    <name type="scientific">Anaerohalosphaera lusitana</name>
    <dbReference type="NCBI Taxonomy" id="1936003"/>
    <lineage>
        <taxon>Bacteria</taxon>
        <taxon>Pseudomonadati</taxon>
        <taxon>Planctomycetota</taxon>
        <taxon>Phycisphaerae</taxon>
        <taxon>Sedimentisphaerales</taxon>
        <taxon>Anaerohalosphaeraceae</taxon>
        <taxon>Anaerohalosphaera</taxon>
    </lineage>
</organism>
<dbReference type="Proteomes" id="UP000189674">
    <property type="component" value="Chromosome"/>
</dbReference>
<dbReference type="RefSeq" id="WP_146663132.1">
    <property type="nucleotide sequence ID" value="NZ_CP019791.1"/>
</dbReference>
<dbReference type="OrthoDB" id="288208at2"/>
<keyword evidence="3" id="KW-1185">Reference proteome</keyword>
<gene>
    <name evidence="2" type="ORF">STSP2_02637</name>
</gene>
<evidence type="ECO:0000313" key="3">
    <source>
        <dbReference type="Proteomes" id="UP000189674"/>
    </source>
</evidence>
<dbReference type="KEGG" id="alus:STSP2_02637"/>
<dbReference type="STRING" id="1936003.STSP2_02637"/>
<sequence>MSTIENRNLILLSLGTLLMVTGGSIYRQTHTGKHLPGTTKPKDTLNGMIPWDIGDWHGEEIDLIDFQDPDFFADTAFLRRYRNPEKNRYADLYIAETKIPAAMLGHRPDVCYVAGGWVLDETKSLNVETTTGTAIPCSLSVFHNPSDLQRKVVLNFYIYEGDIYRNETAFRGLKWRLDSNRTKSDASLAQIQISSQYESVALEYLQLMGDVLIDIL</sequence>